<proteinExistence type="predicted"/>
<gene>
    <name evidence="1" type="ORF">M378DRAFT_16832</name>
</gene>
<evidence type="ECO:0000313" key="2">
    <source>
        <dbReference type="Proteomes" id="UP000054549"/>
    </source>
</evidence>
<evidence type="ECO:0000313" key="1">
    <source>
        <dbReference type="EMBL" id="KIL56701.1"/>
    </source>
</evidence>
<accession>A0A0C2WJ55</accession>
<reference evidence="1 2" key="1">
    <citation type="submission" date="2014-04" db="EMBL/GenBank/DDBJ databases">
        <title>Evolutionary Origins and Diversification of the Mycorrhizal Mutualists.</title>
        <authorList>
            <consortium name="DOE Joint Genome Institute"/>
            <consortium name="Mycorrhizal Genomics Consortium"/>
            <person name="Kohler A."/>
            <person name="Kuo A."/>
            <person name="Nagy L.G."/>
            <person name="Floudas D."/>
            <person name="Copeland A."/>
            <person name="Barry K.W."/>
            <person name="Cichocki N."/>
            <person name="Veneault-Fourrey C."/>
            <person name="LaButti K."/>
            <person name="Lindquist E.A."/>
            <person name="Lipzen A."/>
            <person name="Lundell T."/>
            <person name="Morin E."/>
            <person name="Murat C."/>
            <person name="Riley R."/>
            <person name="Ohm R."/>
            <person name="Sun H."/>
            <person name="Tunlid A."/>
            <person name="Henrissat B."/>
            <person name="Grigoriev I.V."/>
            <person name="Hibbett D.S."/>
            <person name="Martin F."/>
        </authorList>
    </citation>
    <scope>NUCLEOTIDE SEQUENCE [LARGE SCALE GENOMIC DNA]</scope>
    <source>
        <strain evidence="1 2">Koide BX008</strain>
    </source>
</reference>
<name>A0A0C2WJ55_AMAMK</name>
<organism evidence="1 2">
    <name type="scientific">Amanita muscaria (strain Koide BX008)</name>
    <dbReference type="NCBI Taxonomy" id="946122"/>
    <lineage>
        <taxon>Eukaryota</taxon>
        <taxon>Fungi</taxon>
        <taxon>Dikarya</taxon>
        <taxon>Basidiomycota</taxon>
        <taxon>Agaricomycotina</taxon>
        <taxon>Agaricomycetes</taxon>
        <taxon>Agaricomycetidae</taxon>
        <taxon>Agaricales</taxon>
        <taxon>Pluteineae</taxon>
        <taxon>Amanitaceae</taxon>
        <taxon>Amanita</taxon>
    </lineage>
</organism>
<dbReference type="HOGENOM" id="CLU_1975697_0_0_1"/>
<dbReference type="EMBL" id="KN818404">
    <property type="protein sequence ID" value="KIL56701.1"/>
    <property type="molecule type" value="Genomic_DNA"/>
</dbReference>
<dbReference type="Proteomes" id="UP000054549">
    <property type="component" value="Unassembled WGS sequence"/>
</dbReference>
<feature type="non-terminal residue" evidence="1">
    <location>
        <position position="127"/>
    </location>
</feature>
<protein>
    <submittedName>
        <fullName evidence="1">Uncharacterized protein</fullName>
    </submittedName>
</protein>
<sequence length="127" mass="14186">MSPQLQSTTFFQGSSNVEITGSNFYEVGGNATIIRFSDGQFTDVQRNLICDYIANIRVTVLPEINNNLGNLGQHVLTQSIISLPRAEAVFNDYQTKKKSGPCFEGTRVALLREMADWATDPDESRMY</sequence>
<dbReference type="InParanoid" id="A0A0C2WJ55"/>
<keyword evidence="2" id="KW-1185">Reference proteome</keyword>
<dbReference type="AlphaFoldDB" id="A0A0C2WJ55"/>